<accession>A0A3Q8XM84</accession>
<sequence length="181" mass="19802">MIKLALTAVWICAVTLGAVYFAIQTSSTNEAEAAVPPPFFGGLDYVRGEVISVPVIRDGAVQGYFLARLVFTAEPEKLAKLSIQPQTLITDELYTHLMGNPNIDFTTMETFDLTQFREGVRDALNARVGEKIFHEIIIEQVDYLTKEEIRSNMQRRRPAAPASAAAPAPAEPAAAEEPAAH</sequence>
<dbReference type="KEGG" id="abaw:D5400_05990"/>
<dbReference type="AlphaFoldDB" id="A0A3Q8XM84"/>
<evidence type="ECO:0000256" key="1">
    <source>
        <dbReference type="SAM" id="MobiDB-lite"/>
    </source>
</evidence>
<dbReference type="Proteomes" id="UP000268192">
    <property type="component" value="Chromosome"/>
</dbReference>
<organism evidence="2 3">
    <name type="scientific">Georhizobium profundi</name>
    <dbReference type="NCBI Taxonomy" id="2341112"/>
    <lineage>
        <taxon>Bacteria</taxon>
        <taxon>Pseudomonadati</taxon>
        <taxon>Pseudomonadota</taxon>
        <taxon>Alphaproteobacteria</taxon>
        <taxon>Hyphomicrobiales</taxon>
        <taxon>Rhizobiaceae</taxon>
        <taxon>Georhizobium</taxon>
    </lineage>
</organism>
<reference evidence="2 3" key="1">
    <citation type="submission" date="2018-09" db="EMBL/GenBank/DDBJ databases">
        <title>Marinorhizobium profundi gen. nov., sp. nov., isolated from a deep-sea sediment sample from the New Britain Trench and proposal of Marinorhizobiaceae fam. nov. in the order Rhizobiales of the class Alphaproteobacteria.</title>
        <authorList>
            <person name="Cao J."/>
        </authorList>
    </citation>
    <scope>NUCLEOTIDE SEQUENCE [LARGE SCALE GENOMIC DNA]</scope>
    <source>
        <strain evidence="2 3">WS11</strain>
    </source>
</reference>
<dbReference type="EMBL" id="CP032509">
    <property type="protein sequence ID" value="AZN70887.1"/>
    <property type="molecule type" value="Genomic_DNA"/>
</dbReference>
<proteinExistence type="predicted"/>
<feature type="region of interest" description="Disordered" evidence="1">
    <location>
        <begin position="152"/>
        <end position="181"/>
    </location>
</feature>
<gene>
    <name evidence="2" type="ORF">D5400_05990</name>
</gene>
<evidence type="ECO:0000313" key="2">
    <source>
        <dbReference type="EMBL" id="AZN70887.1"/>
    </source>
</evidence>
<dbReference type="RefSeq" id="WP_126008598.1">
    <property type="nucleotide sequence ID" value="NZ_CP032509.1"/>
</dbReference>
<dbReference type="OrthoDB" id="7847400at2"/>
<feature type="compositionally biased region" description="Low complexity" evidence="1">
    <location>
        <begin position="159"/>
        <end position="181"/>
    </location>
</feature>
<protein>
    <recommendedName>
        <fullName evidence="4">Flagellar basal body-associated FliL family protein</fullName>
    </recommendedName>
</protein>
<name>A0A3Q8XM84_9HYPH</name>
<evidence type="ECO:0000313" key="3">
    <source>
        <dbReference type="Proteomes" id="UP000268192"/>
    </source>
</evidence>
<evidence type="ECO:0008006" key="4">
    <source>
        <dbReference type="Google" id="ProtNLM"/>
    </source>
</evidence>
<keyword evidence="3" id="KW-1185">Reference proteome</keyword>